<organism evidence="1 2">
    <name type="scientific">Pseudomonas petrae</name>
    <dbReference type="NCBI Taxonomy" id="2912190"/>
    <lineage>
        <taxon>Bacteria</taxon>
        <taxon>Pseudomonadati</taxon>
        <taxon>Pseudomonadota</taxon>
        <taxon>Gammaproteobacteria</taxon>
        <taxon>Pseudomonadales</taxon>
        <taxon>Pseudomonadaceae</taxon>
        <taxon>Pseudomonas</taxon>
    </lineage>
</organism>
<comment type="caution">
    <text evidence="1">The sequence shown here is derived from an EMBL/GenBank/DDBJ whole genome shotgun (WGS) entry which is preliminary data.</text>
</comment>
<dbReference type="RefSeq" id="WP_237251093.1">
    <property type="nucleotide sequence ID" value="NZ_JAKJXH010000005.1"/>
</dbReference>
<proteinExistence type="predicted"/>
<keyword evidence="2" id="KW-1185">Reference proteome</keyword>
<sequence>MSEPDFPDARRKIVGETWINVDVVVKETITKNTAKFVIHRTRTRALLLECGHKIEVTRFNKVPTRNTVCHVCDLPRVQHEMKKLDEKLKRASKA</sequence>
<evidence type="ECO:0000313" key="1">
    <source>
        <dbReference type="EMBL" id="MCF7541862.1"/>
    </source>
</evidence>
<accession>A0ABS9I398</accession>
<name>A0ABS9I398_9PSED</name>
<gene>
    <name evidence="1" type="ORF">L4G47_06460</name>
</gene>
<evidence type="ECO:0000313" key="2">
    <source>
        <dbReference type="Proteomes" id="UP001162905"/>
    </source>
</evidence>
<dbReference type="EMBL" id="JAKJXH010000005">
    <property type="protein sequence ID" value="MCF7541862.1"/>
    <property type="molecule type" value="Genomic_DNA"/>
</dbReference>
<dbReference type="Proteomes" id="UP001162905">
    <property type="component" value="Unassembled WGS sequence"/>
</dbReference>
<reference evidence="1" key="1">
    <citation type="submission" date="2022-01" db="EMBL/GenBank/DDBJ databases">
        <title>Pseudomonas sp. nov. isolated from Antarctic regolith.</title>
        <authorList>
            <person name="Novakova D."/>
            <person name="Sedlar K."/>
        </authorList>
    </citation>
    <scope>NUCLEOTIDE SEQUENCE</scope>
    <source>
        <strain evidence="1">P2647</strain>
    </source>
</reference>
<protein>
    <submittedName>
        <fullName evidence="1">Uncharacterized protein</fullName>
    </submittedName>
</protein>